<dbReference type="InterPro" id="IPR005843">
    <property type="entry name" value="A-D-PHexomutase_C"/>
</dbReference>
<keyword evidence="8" id="KW-0413">Isomerase</keyword>
<dbReference type="InterPro" id="IPR049022">
    <property type="entry name" value="AMG1_III"/>
</dbReference>
<dbReference type="FunFam" id="3.40.120.10:FF:000013">
    <property type="entry name" value="Phosphoacetylglucosamine mutase"/>
    <property type="match status" value="1"/>
</dbReference>
<evidence type="ECO:0000256" key="5">
    <source>
        <dbReference type="ARBA" id="ARBA00012731"/>
    </source>
</evidence>
<evidence type="ECO:0000256" key="6">
    <source>
        <dbReference type="ARBA" id="ARBA00022723"/>
    </source>
</evidence>
<dbReference type="SUPFAM" id="SSF53738">
    <property type="entry name" value="Phosphoglucomutase, first 3 domains"/>
    <property type="match status" value="2"/>
</dbReference>
<protein>
    <recommendedName>
        <fullName evidence="5">phosphoacetylglucosamine mutase</fullName>
        <ecNumber evidence="5">5.4.2.3</ecNumber>
    </recommendedName>
    <alternativeName>
        <fullName evidence="10">Acetylglucosamine phosphomutase</fullName>
    </alternativeName>
    <alternativeName>
        <fullName evidence="9">N-acetylglucosamine-phosphate mutase</fullName>
    </alternativeName>
</protein>
<dbReference type="Gene3D" id="3.40.120.10">
    <property type="entry name" value="Alpha-D-Glucose-1,6-Bisphosphate, subunit A, domain 3"/>
    <property type="match status" value="1"/>
</dbReference>
<dbReference type="GO" id="GO:0005975">
    <property type="term" value="P:carbohydrate metabolic process"/>
    <property type="evidence" value="ECO:0007669"/>
    <property type="project" value="InterPro"/>
</dbReference>
<dbReference type="InterPro" id="IPR016055">
    <property type="entry name" value="A-D-PHexomutase_a/b/a-I/II/III"/>
</dbReference>
<evidence type="ECO:0000259" key="11">
    <source>
        <dbReference type="Pfam" id="PF00408"/>
    </source>
</evidence>
<evidence type="ECO:0000256" key="9">
    <source>
        <dbReference type="ARBA" id="ARBA00031926"/>
    </source>
</evidence>
<dbReference type="Pfam" id="PF02878">
    <property type="entry name" value="PGM_PMM_I"/>
    <property type="match status" value="2"/>
</dbReference>
<proteinExistence type="inferred from homology"/>
<feature type="domain" description="Alpha-D-phosphohexomutase alpha/beta/alpha" evidence="12">
    <location>
        <begin position="115"/>
        <end position="171"/>
    </location>
</feature>
<dbReference type="GO" id="GO:0004610">
    <property type="term" value="F:phosphoacetylglucosamine mutase activity"/>
    <property type="evidence" value="ECO:0007669"/>
    <property type="project" value="UniProtKB-EC"/>
</dbReference>
<dbReference type="Gene3D" id="3.30.310.50">
    <property type="entry name" value="Alpha-D-phosphohexomutase, C-terminal domain"/>
    <property type="match status" value="1"/>
</dbReference>
<dbReference type="AlphaFoldDB" id="A0AAV9I3X1"/>
<evidence type="ECO:0000256" key="7">
    <source>
        <dbReference type="ARBA" id="ARBA00022842"/>
    </source>
</evidence>
<dbReference type="InterPro" id="IPR036900">
    <property type="entry name" value="A-D-PHexomutase_C_sf"/>
</dbReference>
<evidence type="ECO:0000313" key="15">
    <source>
        <dbReference type="Proteomes" id="UP001300502"/>
    </source>
</evidence>
<evidence type="ECO:0000256" key="8">
    <source>
        <dbReference type="ARBA" id="ARBA00023235"/>
    </source>
</evidence>
<dbReference type="PANTHER" id="PTHR45955:SF1">
    <property type="entry name" value="PHOSPHOACETYLGLUCOSAMINE MUTASE"/>
    <property type="match status" value="1"/>
</dbReference>
<name>A0AAV9I3X1_9RHOD</name>
<evidence type="ECO:0000259" key="12">
    <source>
        <dbReference type="Pfam" id="PF02878"/>
    </source>
</evidence>
<feature type="domain" description="Alpha-D-phosphohexomutase C-terminal" evidence="11">
    <location>
        <begin position="516"/>
        <end position="547"/>
    </location>
</feature>
<comment type="catalytic activity">
    <reaction evidence="1">
        <text>N-acetyl-alpha-D-glucosamine 1-phosphate = N-acetyl-D-glucosamine 6-phosphate</text>
        <dbReference type="Rhea" id="RHEA:23804"/>
        <dbReference type="ChEBI" id="CHEBI:57513"/>
        <dbReference type="ChEBI" id="CHEBI:57776"/>
        <dbReference type="EC" id="5.4.2.3"/>
    </reaction>
</comment>
<dbReference type="Proteomes" id="UP001300502">
    <property type="component" value="Unassembled WGS sequence"/>
</dbReference>
<dbReference type="SUPFAM" id="SSF55957">
    <property type="entry name" value="Phosphoglucomutase, C-terminal domain"/>
    <property type="match status" value="1"/>
</dbReference>
<dbReference type="Pfam" id="PF00408">
    <property type="entry name" value="PGM_PMM_IV"/>
    <property type="match status" value="1"/>
</dbReference>
<organism evidence="14 15">
    <name type="scientific">Galdieria yellowstonensis</name>
    <dbReference type="NCBI Taxonomy" id="3028027"/>
    <lineage>
        <taxon>Eukaryota</taxon>
        <taxon>Rhodophyta</taxon>
        <taxon>Bangiophyceae</taxon>
        <taxon>Galdieriales</taxon>
        <taxon>Galdieriaceae</taxon>
        <taxon>Galdieria</taxon>
    </lineage>
</organism>
<accession>A0AAV9I3X1</accession>
<evidence type="ECO:0000256" key="10">
    <source>
        <dbReference type="ARBA" id="ARBA00032065"/>
    </source>
</evidence>
<dbReference type="EMBL" id="JANCYU010000015">
    <property type="protein sequence ID" value="KAK4523443.1"/>
    <property type="molecule type" value="Genomic_DNA"/>
</dbReference>
<evidence type="ECO:0000313" key="14">
    <source>
        <dbReference type="EMBL" id="KAK4523443.1"/>
    </source>
</evidence>
<comment type="cofactor">
    <cofactor evidence="2">
        <name>Mg(2+)</name>
        <dbReference type="ChEBI" id="CHEBI:18420"/>
    </cofactor>
</comment>
<evidence type="ECO:0000256" key="2">
    <source>
        <dbReference type="ARBA" id="ARBA00001946"/>
    </source>
</evidence>
<reference evidence="14 15" key="1">
    <citation type="submission" date="2022-07" db="EMBL/GenBank/DDBJ databases">
        <title>Genome-wide signatures of adaptation to extreme environments.</title>
        <authorList>
            <person name="Cho C.H."/>
            <person name="Yoon H.S."/>
        </authorList>
    </citation>
    <scope>NUCLEOTIDE SEQUENCE [LARGE SCALE GENOMIC DNA]</scope>
    <source>
        <strain evidence="14 15">108.79 E11</strain>
    </source>
</reference>
<dbReference type="InterPro" id="IPR005844">
    <property type="entry name" value="A-D-PHexomutase_a/b/a-I"/>
</dbReference>
<dbReference type="Pfam" id="PF21404">
    <property type="entry name" value="AMG1_III"/>
    <property type="match status" value="1"/>
</dbReference>
<dbReference type="PROSITE" id="PS00710">
    <property type="entry name" value="PGM_PMM"/>
    <property type="match status" value="1"/>
</dbReference>
<comment type="pathway">
    <text evidence="3">Nucleotide-sugar biosynthesis; UDP-N-acetyl-alpha-D-glucosamine biosynthesis; N-acetyl-alpha-D-glucosamine 1-phosphate from alpha-D-glucosamine 6-phosphate (route I): step 2/2.</text>
</comment>
<dbReference type="PANTHER" id="PTHR45955">
    <property type="entry name" value="PHOSPHOACETYLGLUCOSAMINE MUTASE"/>
    <property type="match status" value="1"/>
</dbReference>
<gene>
    <name evidence="14" type="ORF">GAYE_PCTG60G1339</name>
</gene>
<comment type="caution">
    <text evidence="14">The sequence shown here is derived from an EMBL/GenBank/DDBJ whole genome shotgun (WGS) entry which is preliminary data.</text>
</comment>
<feature type="domain" description="Phosphoacetylglucosamine mutase AMG1" evidence="13">
    <location>
        <begin position="318"/>
        <end position="458"/>
    </location>
</feature>
<dbReference type="GO" id="GO:0000287">
    <property type="term" value="F:magnesium ion binding"/>
    <property type="evidence" value="ECO:0007669"/>
    <property type="project" value="InterPro"/>
</dbReference>
<evidence type="ECO:0000256" key="1">
    <source>
        <dbReference type="ARBA" id="ARBA00000558"/>
    </source>
</evidence>
<keyword evidence="15" id="KW-1185">Reference proteome</keyword>
<dbReference type="InterPro" id="IPR016066">
    <property type="entry name" value="A-D-PHexomutase_CS"/>
</dbReference>
<evidence type="ECO:0000259" key="13">
    <source>
        <dbReference type="Pfam" id="PF21404"/>
    </source>
</evidence>
<evidence type="ECO:0000256" key="4">
    <source>
        <dbReference type="ARBA" id="ARBA00010231"/>
    </source>
</evidence>
<feature type="domain" description="Alpha-D-phosphohexomutase alpha/beta/alpha" evidence="12">
    <location>
        <begin position="56"/>
        <end position="86"/>
    </location>
</feature>
<keyword evidence="6" id="KW-0479">Metal-binding</keyword>
<sequence>MFNDKIIAEIEKWKPSSSFSYGTAGFRARANLLPPVVFRCGILAAARALSVPCVCVGLMITASHNPPEDNGVKLIEPNGSMLNENWEIIASRLINSHNPKEVLEELCIQENISLVLDNKSSPRPAVYIGHDTRSSSEPLARIVESAVELIGLKCKCFGTVTTPQLHYFVKVANEEGLQANKENYFQRLSIGWDTLSQYAFGSSTLQEDKIVRIVDCANGVGAEAMANLIAYTNMQNVYCVNTGNGELNQFCGADFIQKNAVFPNVSSDGFDLNSISSDASVHFCSLDGDADRLVYFIPVEQGITCWKSLSGQRVRVLEGDRMSVLAALVIKKLLDVLQVKISIGVIQTAYANGASTAFLKNLGKPVQVECVPTGVKHLEKAAKKYDIGIYWEANGHGTILFAENTVSLLRETIEQNSAEQTKKAALCLLALSSIANQATGDGICNFILAEALLKFMGWQHLASWESLYDDLPNCYKALNVRHKELIKTTDQERTLLSPESVSKVIKRFSDSKPSYRFLVRPSGTEDVVRLYGEGPSVDELNDMMKELEIAVLQACGSSDHK</sequence>
<comment type="similarity">
    <text evidence="4">Belongs to the phosphohexose mutase family.</text>
</comment>
<keyword evidence="7" id="KW-0460">Magnesium</keyword>
<dbReference type="EC" id="5.4.2.3" evidence="5"/>
<evidence type="ECO:0000256" key="3">
    <source>
        <dbReference type="ARBA" id="ARBA00004865"/>
    </source>
</evidence>
<dbReference type="GO" id="GO:0006048">
    <property type="term" value="P:UDP-N-acetylglucosamine biosynthetic process"/>
    <property type="evidence" value="ECO:0007669"/>
    <property type="project" value="TreeGrafter"/>
</dbReference>